<dbReference type="InterPro" id="IPR017871">
    <property type="entry name" value="ABC_transporter-like_CS"/>
</dbReference>
<feature type="domain" description="ABC transporter" evidence="5">
    <location>
        <begin position="11"/>
        <end position="230"/>
    </location>
</feature>
<dbReference type="InterPro" id="IPR003593">
    <property type="entry name" value="AAA+_ATPase"/>
</dbReference>
<evidence type="ECO:0000256" key="2">
    <source>
        <dbReference type="ARBA" id="ARBA00022448"/>
    </source>
</evidence>
<dbReference type="InterPro" id="IPR027417">
    <property type="entry name" value="P-loop_NTPase"/>
</dbReference>
<accession>A0A383BD12</accession>
<protein>
    <recommendedName>
        <fullName evidence="5">ABC transporter domain-containing protein</fullName>
    </recommendedName>
</protein>
<dbReference type="InterPro" id="IPR017911">
    <property type="entry name" value="MacB-like_ATP-bd"/>
</dbReference>
<dbReference type="SMART" id="SM00382">
    <property type="entry name" value="AAA"/>
    <property type="match status" value="1"/>
</dbReference>
<evidence type="ECO:0000313" key="6">
    <source>
        <dbReference type="EMBL" id="SVE18056.1"/>
    </source>
</evidence>
<dbReference type="FunFam" id="3.40.50.300:FF:000032">
    <property type="entry name" value="Export ABC transporter ATP-binding protein"/>
    <property type="match status" value="1"/>
</dbReference>
<evidence type="ECO:0000259" key="5">
    <source>
        <dbReference type="PROSITE" id="PS50893"/>
    </source>
</evidence>
<dbReference type="SUPFAM" id="SSF52540">
    <property type="entry name" value="P-loop containing nucleoside triphosphate hydrolases"/>
    <property type="match status" value="1"/>
</dbReference>
<dbReference type="GO" id="GO:0005524">
    <property type="term" value="F:ATP binding"/>
    <property type="evidence" value="ECO:0007669"/>
    <property type="project" value="UniProtKB-KW"/>
</dbReference>
<feature type="non-terminal residue" evidence="6">
    <location>
        <position position="1"/>
    </location>
</feature>
<dbReference type="PROSITE" id="PS50893">
    <property type="entry name" value="ABC_TRANSPORTER_2"/>
    <property type="match status" value="1"/>
</dbReference>
<name>A0A383BD12_9ZZZZ</name>
<gene>
    <name evidence="6" type="ORF">METZ01_LOCUS470910</name>
</gene>
<dbReference type="PANTHER" id="PTHR24220:SF689">
    <property type="entry name" value="LIPOPROTEIN-RELEASING SYSTEM ATP-BINDING PROTEIN LOLD"/>
    <property type="match status" value="1"/>
</dbReference>
<dbReference type="Pfam" id="PF00005">
    <property type="entry name" value="ABC_tran"/>
    <property type="match status" value="1"/>
</dbReference>
<dbReference type="GO" id="GO:0022857">
    <property type="term" value="F:transmembrane transporter activity"/>
    <property type="evidence" value="ECO:0007669"/>
    <property type="project" value="TreeGrafter"/>
</dbReference>
<dbReference type="InterPro" id="IPR003439">
    <property type="entry name" value="ABC_transporter-like_ATP-bd"/>
</dbReference>
<dbReference type="PROSITE" id="PS00211">
    <property type="entry name" value="ABC_TRANSPORTER_1"/>
    <property type="match status" value="1"/>
</dbReference>
<dbReference type="Gene3D" id="3.40.50.300">
    <property type="entry name" value="P-loop containing nucleotide triphosphate hydrolases"/>
    <property type="match status" value="1"/>
</dbReference>
<dbReference type="GO" id="GO:0098796">
    <property type="term" value="C:membrane protein complex"/>
    <property type="evidence" value="ECO:0007669"/>
    <property type="project" value="UniProtKB-ARBA"/>
</dbReference>
<keyword evidence="4" id="KW-0067">ATP-binding</keyword>
<evidence type="ECO:0000256" key="1">
    <source>
        <dbReference type="ARBA" id="ARBA00005417"/>
    </source>
</evidence>
<organism evidence="6">
    <name type="scientific">marine metagenome</name>
    <dbReference type="NCBI Taxonomy" id="408172"/>
    <lineage>
        <taxon>unclassified sequences</taxon>
        <taxon>metagenomes</taxon>
        <taxon>ecological metagenomes</taxon>
    </lineage>
</organism>
<dbReference type="EMBL" id="UINC01199562">
    <property type="protein sequence ID" value="SVE18056.1"/>
    <property type="molecule type" value="Genomic_DNA"/>
</dbReference>
<dbReference type="CDD" id="cd03255">
    <property type="entry name" value="ABC_MJ0796_LolCDE_FtsE"/>
    <property type="match status" value="1"/>
</dbReference>
<dbReference type="PANTHER" id="PTHR24220">
    <property type="entry name" value="IMPORT ATP-BINDING PROTEIN"/>
    <property type="match status" value="1"/>
</dbReference>
<evidence type="ECO:0000256" key="3">
    <source>
        <dbReference type="ARBA" id="ARBA00022741"/>
    </source>
</evidence>
<dbReference type="InterPro" id="IPR015854">
    <property type="entry name" value="ABC_transpr_LolD-like"/>
</dbReference>
<dbReference type="GO" id="GO:0016887">
    <property type="term" value="F:ATP hydrolysis activity"/>
    <property type="evidence" value="ECO:0007669"/>
    <property type="project" value="InterPro"/>
</dbReference>
<dbReference type="GO" id="GO:0005886">
    <property type="term" value="C:plasma membrane"/>
    <property type="evidence" value="ECO:0007669"/>
    <property type="project" value="TreeGrafter"/>
</dbReference>
<proteinExistence type="inferred from homology"/>
<evidence type="ECO:0000256" key="4">
    <source>
        <dbReference type="ARBA" id="ARBA00022840"/>
    </source>
</evidence>
<reference evidence="6" key="1">
    <citation type="submission" date="2018-05" db="EMBL/GenBank/DDBJ databases">
        <authorList>
            <person name="Lanie J.A."/>
            <person name="Ng W.-L."/>
            <person name="Kazmierczak K.M."/>
            <person name="Andrzejewski T.M."/>
            <person name="Davidsen T.M."/>
            <person name="Wayne K.J."/>
            <person name="Tettelin H."/>
            <person name="Glass J.I."/>
            <person name="Rusch D."/>
            <person name="Podicherti R."/>
            <person name="Tsui H.-C.T."/>
            <person name="Winkler M.E."/>
        </authorList>
    </citation>
    <scope>NUCLEOTIDE SEQUENCE</scope>
</reference>
<dbReference type="AlphaFoldDB" id="A0A383BD12"/>
<comment type="similarity">
    <text evidence="1">Belongs to the ABC transporter superfamily.</text>
</comment>
<sequence>DRVDTPRETVLKAHGIRKVFRTGSTELEVLKGVSLEVRRGEMIAITGASGVGKSTLLHILGTLDRPSEGELEINAEDVLSLDGDSLAQFRNRHIGFVFQFHNLLPEFTALENVMLPGMIGSGPVAEVRDKAMELLVSVGLEERFDHRPGELSGGECQRVAVVRALAMNPLVVFADEPSGNLDAAASNALHEMIVELSRSEKQTFMVMTHDQNLAQSLDRTGHIEAGVLHLS</sequence>
<keyword evidence="2" id="KW-0813">Transport</keyword>
<keyword evidence="3" id="KW-0547">Nucleotide-binding</keyword>